<evidence type="ECO:0000313" key="3">
    <source>
        <dbReference type="EMBL" id="VVC95845.1"/>
    </source>
</evidence>
<feature type="domain" description="3-hydroxyacyl-CoA dehydrogenase NAD binding" evidence="2">
    <location>
        <begin position="116"/>
        <end position="178"/>
    </location>
</feature>
<dbReference type="GO" id="GO:0005739">
    <property type="term" value="C:mitochondrion"/>
    <property type="evidence" value="ECO:0007669"/>
    <property type="project" value="TreeGrafter"/>
</dbReference>
<dbReference type="AlphaFoldDB" id="A0A5E4QE83"/>
<reference evidence="3 4" key="1">
    <citation type="submission" date="2017-07" db="EMBL/GenBank/DDBJ databases">
        <authorList>
            <person name="Talla V."/>
            <person name="Backstrom N."/>
        </authorList>
    </citation>
    <scope>NUCLEOTIDE SEQUENCE [LARGE SCALE GENOMIC DNA]</scope>
</reference>
<dbReference type="SUPFAM" id="SSF51735">
    <property type="entry name" value="NAD(P)-binding Rossmann-fold domains"/>
    <property type="match status" value="1"/>
</dbReference>
<sequence length="196" mass="20844">MIQFGIIVRNLSSSSALQSAIKNVTIIGGGLMGSGIAQVTAQAGQNVTLVDVNADVLSKSQKSININLGKVAKKVFKENPQEAEKFVTESLARIKTSTDPVSAVQTADLVVEAIAAPSHTIFASNTSSLSINEIASIVKRKDKLLEVVRGAETSEATYKTMMEWGKSIGKTCITCKDTPGFVVNRLLVMHLPVILT</sequence>
<accession>A0A5E4QE83</accession>
<dbReference type="Proteomes" id="UP000324832">
    <property type="component" value="Unassembled WGS sequence"/>
</dbReference>
<dbReference type="Gene3D" id="3.40.50.720">
    <property type="entry name" value="NAD(P)-binding Rossmann-like Domain"/>
    <property type="match status" value="2"/>
</dbReference>
<dbReference type="GO" id="GO:0006635">
    <property type="term" value="P:fatty acid beta-oxidation"/>
    <property type="evidence" value="ECO:0007669"/>
    <property type="project" value="TreeGrafter"/>
</dbReference>
<organism evidence="3 4">
    <name type="scientific">Leptidea sinapis</name>
    <dbReference type="NCBI Taxonomy" id="189913"/>
    <lineage>
        <taxon>Eukaryota</taxon>
        <taxon>Metazoa</taxon>
        <taxon>Ecdysozoa</taxon>
        <taxon>Arthropoda</taxon>
        <taxon>Hexapoda</taxon>
        <taxon>Insecta</taxon>
        <taxon>Pterygota</taxon>
        <taxon>Neoptera</taxon>
        <taxon>Endopterygota</taxon>
        <taxon>Lepidoptera</taxon>
        <taxon>Glossata</taxon>
        <taxon>Ditrysia</taxon>
        <taxon>Papilionoidea</taxon>
        <taxon>Pieridae</taxon>
        <taxon>Dismorphiinae</taxon>
        <taxon>Leptidea</taxon>
    </lineage>
</organism>
<proteinExistence type="predicted"/>
<dbReference type="InterPro" id="IPR006176">
    <property type="entry name" value="3-OHacyl-CoA_DH_NAD-bd"/>
</dbReference>
<keyword evidence="1" id="KW-0520">NAD</keyword>
<evidence type="ECO:0000313" key="4">
    <source>
        <dbReference type="Proteomes" id="UP000324832"/>
    </source>
</evidence>
<keyword evidence="4" id="KW-1185">Reference proteome</keyword>
<name>A0A5E4QE83_9NEOP</name>
<dbReference type="PANTHER" id="PTHR43561:SF3">
    <property type="entry name" value="HYDROXYACYL-COENZYME A DEHYDROGENASE, MITOCHONDRIAL"/>
    <property type="match status" value="1"/>
</dbReference>
<dbReference type="PANTHER" id="PTHR43561">
    <property type="match status" value="1"/>
</dbReference>
<dbReference type="GO" id="GO:0003857">
    <property type="term" value="F:(3S)-3-hydroxyacyl-CoA dehydrogenase (NAD+) activity"/>
    <property type="evidence" value="ECO:0007669"/>
    <property type="project" value="TreeGrafter"/>
</dbReference>
<gene>
    <name evidence="3" type="ORF">LSINAPIS_LOCUS7474</name>
</gene>
<dbReference type="Pfam" id="PF02737">
    <property type="entry name" value="3HCDH_N"/>
    <property type="match status" value="2"/>
</dbReference>
<evidence type="ECO:0000259" key="2">
    <source>
        <dbReference type="Pfam" id="PF02737"/>
    </source>
</evidence>
<protein>
    <recommendedName>
        <fullName evidence="2">3-hydroxyacyl-CoA dehydrogenase NAD binding domain-containing protein</fullName>
    </recommendedName>
</protein>
<dbReference type="EMBL" id="FZQP02002460">
    <property type="protein sequence ID" value="VVC95845.1"/>
    <property type="molecule type" value="Genomic_DNA"/>
</dbReference>
<dbReference type="InterPro" id="IPR052242">
    <property type="entry name" value="Mito_3-hydroxyacyl-CoA_DH"/>
</dbReference>
<feature type="domain" description="3-hydroxyacyl-CoA dehydrogenase NAD binding" evidence="2">
    <location>
        <begin position="23"/>
        <end position="115"/>
    </location>
</feature>
<dbReference type="GO" id="GO:0070403">
    <property type="term" value="F:NAD+ binding"/>
    <property type="evidence" value="ECO:0007669"/>
    <property type="project" value="InterPro"/>
</dbReference>
<dbReference type="InterPro" id="IPR036291">
    <property type="entry name" value="NAD(P)-bd_dom_sf"/>
</dbReference>
<evidence type="ECO:0000256" key="1">
    <source>
        <dbReference type="ARBA" id="ARBA00023027"/>
    </source>
</evidence>